<dbReference type="Proteomes" id="UP000572988">
    <property type="component" value="Unassembled WGS sequence"/>
</dbReference>
<evidence type="ECO:0000256" key="1">
    <source>
        <dbReference type="ARBA" id="ARBA00004141"/>
    </source>
</evidence>
<dbReference type="AlphaFoldDB" id="A0A7Z7QRJ4"/>
<accession>A0A7Z7QRJ4</accession>
<evidence type="ECO:0000313" key="10">
    <source>
        <dbReference type="Proteomes" id="UP000264146"/>
    </source>
</evidence>
<evidence type="ECO:0000313" key="7">
    <source>
        <dbReference type="EMBL" id="CAD7360765.1"/>
    </source>
</evidence>
<keyword evidence="3 5" id="KW-1133">Transmembrane helix</keyword>
<evidence type="ECO:0000313" key="9">
    <source>
        <dbReference type="EMBL" id="SUM90418.1"/>
    </source>
</evidence>
<reference evidence="8 11" key="1">
    <citation type="submission" date="2018-01" db="EMBL/GenBank/DDBJ databases">
        <title>Complete genome sequence of Staphylococcus Scheliferi isolated from human.</title>
        <authorList>
            <person name="Abouelkhair M.A."/>
            <person name="Bemis D.A."/>
            <person name="Kania S.A."/>
        </authorList>
    </citation>
    <scope>NUCLEOTIDE SEQUENCE [LARGE SCALE GENOMIC DNA]</scope>
    <source>
        <strain evidence="8 11">ATCC 43808</strain>
    </source>
</reference>
<dbReference type="InterPro" id="IPR007829">
    <property type="entry name" value="TM2"/>
</dbReference>
<dbReference type="EMBL" id="UHEF01000001">
    <property type="protein sequence ID" value="SUM90418.1"/>
    <property type="molecule type" value="Genomic_DNA"/>
</dbReference>
<proteinExistence type="predicted"/>
<name>A0A7Z7QRJ4_STASC</name>
<comment type="subcellular location">
    <subcellularLocation>
        <location evidence="1">Membrane</location>
        <topology evidence="1">Multi-pass membrane protein</topology>
    </subcellularLocation>
</comment>
<dbReference type="Pfam" id="PF05154">
    <property type="entry name" value="TM2"/>
    <property type="match status" value="1"/>
</dbReference>
<feature type="domain" description="TM2" evidence="6">
    <location>
        <begin position="1"/>
        <end position="51"/>
    </location>
</feature>
<evidence type="ECO:0000256" key="4">
    <source>
        <dbReference type="ARBA" id="ARBA00023136"/>
    </source>
</evidence>
<gene>
    <name evidence="8" type="ORF">C1O36_09045</name>
    <name evidence="9" type="ORF">NCTC12218_02467</name>
</gene>
<sequence length="67" mass="7369">MKVNKWIYAILAIVLGGLGVHKFYSHKIGLGILYALFSWTGIPGLIGIIEGVLVLLKTPYETNEIIV</sequence>
<evidence type="ECO:0000313" key="8">
    <source>
        <dbReference type="EMBL" id="NHA34657.1"/>
    </source>
</evidence>
<keyword evidence="4 5" id="KW-0472">Membrane</keyword>
<dbReference type="GO" id="GO:0016020">
    <property type="term" value="C:membrane"/>
    <property type="evidence" value="ECO:0007669"/>
    <property type="project" value="UniProtKB-SubCell"/>
</dbReference>
<dbReference type="RefSeq" id="WP_016425644.1">
    <property type="nucleotide sequence ID" value="NZ_CABKRV010000002.1"/>
</dbReference>
<keyword evidence="2 5" id="KW-0812">Transmembrane</keyword>
<evidence type="ECO:0000256" key="3">
    <source>
        <dbReference type="ARBA" id="ARBA00022989"/>
    </source>
</evidence>
<organism evidence="9">
    <name type="scientific">Staphylococcus schleiferi</name>
    <dbReference type="NCBI Taxonomy" id="1295"/>
    <lineage>
        <taxon>Bacteria</taxon>
        <taxon>Bacillati</taxon>
        <taxon>Bacillota</taxon>
        <taxon>Bacilli</taxon>
        <taxon>Bacillales</taxon>
        <taxon>Staphylococcaceae</taxon>
        <taxon>Staphylococcus</taxon>
    </lineage>
</organism>
<evidence type="ECO:0000313" key="11">
    <source>
        <dbReference type="Proteomes" id="UP000572988"/>
    </source>
</evidence>
<reference evidence="7 10" key="3">
    <citation type="submission" date="2020-11" db="EMBL/GenBank/DDBJ databases">
        <authorList>
            <consortium name="Pathogen Informatics"/>
        </authorList>
    </citation>
    <scope>NUCLEOTIDE SEQUENCE [LARGE SCALE GENOMIC DNA]</scope>
    <source>
        <strain evidence="7 10">NCTC12218</strain>
    </source>
</reference>
<evidence type="ECO:0000256" key="5">
    <source>
        <dbReference type="SAM" id="Phobius"/>
    </source>
</evidence>
<dbReference type="Proteomes" id="UP000264146">
    <property type="component" value="Chromosome"/>
</dbReference>
<reference evidence="9" key="2">
    <citation type="submission" date="2018-06" db="EMBL/GenBank/DDBJ databases">
        <authorList>
            <consortium name="Pathogen Informatics"/>
            <person name="Doyle S."/>
        </authorList>
    </citation>
    <scope>NUCLEOTIDE SEQUENCE [LARGE SCALE GENOMIC DNA]</scope>
    <source>
        <strain evidence="9">NCTC12218</strain>
    </source>
</reference>
<keyword evidence="11" id="KW-1185">Reference proteome</keyword>
<feature type="transmembrane region" description="Helical" evidence="5">
    <location>
        <begin position="31"/>
        <end position="56"/>
    </location>
</feature>
<evidence type="ECO:0000256" key="2">
    <source>
        <dbReference type="ARBA" id="ARBA00022692"/>
    </source>
</evidence>
<dbReference type="EMBL" id="LR962863">
    <property type="protein sequence ID" value="CAD7360765.1"/>
    <property type="molecule type" value="Genomic_DNA"/>
</dbReference>
<protein>
    <submittedName>
        <fullName evidence="8">NINE protein</fullName>
    </submittedName>
    <submittedName>
        <fullName evidence="9">Putative DNA binding protein</fullName>
    </submittedName>
</protein>
<feature type="transmembrane region" description="Helical" evidence="5">
    <location>
        <begin position="6"/>
        <end position="24"/>
    </location>
</feature>
<evidence type="ECO:0000259" key="6">
    <source>
        <dbReference type="Pfam" id="PF05154"/>
    </source>
</evidence>
<dbReference type="EMBL" id="POVK01000030">
    <property type="protein sequence ID" value="NHA34657.1"/>
    <property type="molecule type" value="Genomic_DNA"/>
</dbReference>